<sequence>MISRHSFIRSDIQMGSNQAKSQPSITPVADKNLSSQPTAETGEIKPKCKACCACPETKQIRDECVIINGQENCSKEIEAHLACMRAAGFNI</sequence>
<comment type="subcellular location">
    <subcellularLocation>
        <location evidence="1">Mitochondrion intermembrane space</location>
    </subcellularLocation>
</comment>
<feature type="binding site" evidence="8">
    <location>
        <position position="52"/>
    </location>
    <ligand>
        <name>Cu cation</name>
        <dbReference type="ChEBI" id="CHEBI:23378"/>
    </ligand>
</feature>
<dbReference type="SUPFAM" id="SSF47072">
    <property type="entry name" value="Cysteine alpha-hairpin motif"/>
    <property type="match status" value="1"/>
</dbReference>
<evidence type="ECO:0000256" key="8">
    <source>
        <dbReference type="PIRSR" id="PIRSR607745-1"/>
    </source>
</evidence>
<evidence type="ECO:0000256" key="2">
    <source>
        <dbReference type="ARBA" id="ARBA00009241"/>
    </source>
</evidence>
<evidence type="ECO:0000256" key="7">
    <source>
        <dbReference type="ARBA" id="ARBA00023186"/>
    </source>
</evidence>
<dbReference type="GO" id="GO:0016531">
    <property type="term" value="F:copper chaperone activity"/>
    <property type="evidence" value="ECO:0007669"/>
    <property type="project" value="InterPro"/>
</dbReference>
<comment type="caution">
    <text evidence="10">The sequence shown here is derived from an EMBL/GenBank/DDBJ whole genome shotgun (WGS) entry which is preliminary data.</text>
</comment>
<reference evidence="10" key="1">
    <citation type="submission" date="2021-02" db="EMBL/GenBank/DDBJ databases">
        <authorList>
            <person name="Nowell W R."/>
        </authorList>
    </citation>
    <scope>NUCLEOTIDE SEQUENCE</scope>
</reference>
<dbReference type="OrthoDB" id="1915887at2759"/>
<dbReference type="GO" id="GO:0033617">
    <property type="term" value="P:mitochondrial respiratory chain complex IV assembly"/>
    <property type="evidence" value="ECO:0007669"/>
    <property type="project" value="TreeGrafter"/>
</dbReference>
<dbReference type="GO" id="GO:0005758">
    <property type="term" value="C:mitochondrial intermembrane space"/>
    <property type="evidence" value="ECO:0007669"/>
    <property type="project" value="UniProtKB-SubCell"/>
</dbReference>
<feature type="region of interest" description="Disordered" evidence="9">
    <location>
        <begin position="1"/>
        <end position="42"/>
    </location>
</feature>
<dbReference type="Gene3D" id="1.10.287.1130">
    <property type="entry name" value="CytochromE C oxidase copper chaperone"/>
    <property type="match status" value="1"/>
</dbReference>
<accession>A0A815JJN1</accession>
<evidence type="ECO:0000256" key="5">
    <source>
        <dbReference type="ARBA" id="ARBA00023128"/>
    </source>
</evidence>
<gene>
    <name evidence="10" type="ORF">KQP761_LOCUS8764</name>
</gene>
<dbReference type="AlphaFoldDB" id="A0A815JJN1"/>
<dbReference type="InterPro" id="IPR009069">
    <property type="entry name" value="Cys_alpha_HP_mot_SF"/>
</dbReference>
<evidence type="ECO:0000256" key="9">
    <source>
        <dbReference type="SAM" id="MobiDB-lite"/>
    </source>
</evidence>
<evidence type="ECO:0000256" key="1">
    <source>
        <dbReference type="ARBA" id="ARBA00004569"/>
    </source>
</evidence>
<proteinExistence type="inferred from homology"/>
<evidence type="ECO:0000313" key="11">
    <source>
        <dbReference type="Proteomes" id="UP000663834"/>
    </source>
</evidence>
<evidence type="ECO:0000313" key="10">
    <source>
        <dbReference type="EMBL" id="CAF1382065.1"/>
    </source>
</evidence>
<dbReference type="GO" id="GO:0005507">
    <property type="term" value="F:copper ion binding"/>
    <property type="evidence" value="ECO:0007669"/>
    <property type="project" value="InterPro"/>
</dbReference>
<feature type="compositionally biased region" description="Polar residues" evidence="9">
    <location>
        <begin position="13"/>
        <end position="25"/>
    </location>
</feature>
<keyword evidence="6" id="KW-1015">Disulfide bond</keyword>
<dbReference type="Pfam" id="PF05051">
    <property type="entry name" value="COX17"/>
    <property type="match status" value="1"/>
</dbReference>
<dbReference type="PANTHER" id="PTHR16719">
    <property type="entry name" value="CYTOCHROME C OXIDASE COPPER CHAPERONE"/>
    <property type="match status" value="1"/>
</dbReference>
<evidence type="ECO:0000256" key="6">
    <source>
        <dbReference type="ARBA" id="ARBA00023157"/>
    </source>
</evidence>
<dbReference type="InterPro" id="IPR007745">
    <property type="entry name" value="Cyt_c_oxidase_Cu-chaperone"/>
</dbReference>
<evidence type="ECO:0000256" key="4">
    <source>
        <dbReference type="ARBA" id="ARBA00023008"/>
    </source>
</evidence>
<evidence type="ECO:0008006" key="12">
    <source>
        <dbReference type="Google" id="ProtNLM"/>
    </source>
</evidence>
<keyword evidence="3 8" id="KW-0479">Metal-binding</keyword>
<name>A0A815JJN1_9BILA</name>
<dbReference type="PANTHER" id="PTHR16719:SF0">
    <property type="entry name" value="CYTOCHROME C OXIDASE COPPER CHAPERONE"/>
    <property type="match status" value="1"/>
</dbReference>
<dbReference type="EMBL" id="CAJNOW010003443">
    <property type="protein sequence ID" value="CAF1382065.1"/>
    <property type="molecule type" value="Genomic_DNA"/>
</dbReference>
<dbReference type="Proteomes" id="UP000663834">
    <property type="component" value="Unassembled WGS sequence"/>
</dbReference>
<organism evidence="10 11">
    <name type="scientific">Rotaria magnacalcarata</name>
    <dbReference type="NCBI Taxonomy" id="392030"/>
    <lineage>
        <taxon>Eukaryota</taxon>
        <taxon>Metazoa</taxon>
        <taxon>Spiralia</taxon>
        <taxon>Gnathifera</taxon>
        <taxon>Rotifera</taxon>
        <taxon>Eurotatoria</taxon>
        <taxon>Bdelloidea</taxon>
        <taxon>Philodinida</taxon>
        <taxon>Philodinidae</taxon>
        <taxon>Rotaria</taxon>
    </lineage>
</organism>
<comment type="similarity">
    <text evidence="2">Belongs to the COX17 family.</text>
</comment>
<protein>
    <recommendedName>
        <fullName evidence="12">Cytochrome c oxidase copper chaperone</fullName>
    </recommendedName>
</protein>
<keyword evidence="4 8" id="KW-0186">Copper</keyword>
<keyword evidence="5" id="KW-0496">Mitochondrion</keyword>
<keyword evidence="7" id="KW-0143">Chaperone</keyword>
<feature type="binding site" evidence="8">
    <location>
        <position position="51"/>
    </location>
    <ligand>
        <name>Cu cation</name>
        <dbReference type="ChEBI" id="CHEBI:23378"/>
    </ligand>
</feature>
<evidence type="ECO:0000256" key="3">
    <source>
        <dbReference type="ARBA" id="ARBA00022723"/>
    </source>
</evidence>